<reference evidence="8" key="1">
    <citation type="submission" date="2025-08" db="UniProtKB">
        <authorList>
            <consortium name="RefSeq"/>
        </authorList>
    </citation>
    <scope>IDENTIFICATION</scope>
</reference>
<evidence type="ECO:0000256" key="2">
    <source>
        <dbReference type="ARBA" id="ARBA00022525"/>
    </source>
</evidence>
<dbReference type="PANTHER" id="PTHR22799:SF1">
    <property type="entry name" value="C-TYPE LECTIN DOMAIN FAMILY 11 MEMBER A"/>
    <property type="match status" value="1"/>
</dbReference>
<accession>A0A9W2YAK1</accession>
<dbReference type="SMART" id="SM00034">
    <property type="entry name" value="CLECT"/>
    <property type="match status" value="1"/>
</dbReference>
<dbReference type="PROSITE" id="PS50041">
    <property type="entry name" value="C_TYPE_LECTIN_2"/>
    <property type="match status" value="1"/>
</dbReference>
<protein>
    <submittedName>
        <fullName evidence="8">C-type lectin 37Db-like</fullName>
    </submittedName>
</protein>
<feature type="domain" description="C-type lectin" evidence="6">
    <location>
        <begin position="70"/>
        <end position="182"/>
    </location>
</feature>
<dbReference type="Pfam" id="PF00059">
    <property type="entry name" value="Lectin_C"/>
    <property type="match status" value="1"/>
</dbReference>
<sequence>MSRLLVLLSTFQLISCIDAQFNNDYPTLDLDFINGALLQQHQEMCHFEWLTLEKRIDTLRSLLFGAPLVYSNKSYVISKFPHKNSGEAMKYCQAFGGYLAEVDDYSEFNELKDFFLRSSVKEMVLIAGSDELKEGTWTFQRTGVALPFERWAPEEPNNKAQIEHCLCLWKDYIGKMNDITCSFRNDMARFMCELPGST</sequence>
<comment type="subcellular location">
    <subcellularLocation>
        <location evidence="1">Secreted</location>
    </subcellularLocation>
</comment>
<dbReference type="OMA" id="TRENCLC"/>
<dbReference type="GeneID" id="129921652"/>
<dbReference type="CDD" id="cd00037">
    <property type="entry name" value="CLECT"/>
    <property type="match status" value="1"/>
</dbReference>
<evidence type="ECO:0000313" key="7">
    <source>
        <dbReference type="Proteomes" id="UP001165740"/>
    </source>
</evidence>
<feature type="signal peptide" evidence="5">
    <location>
        <begin position="1"/>
        <end position="19"/>
    </location>
</feature>
<dbReference type="GO" id="GO:0008083">
    <property type="term" value="F:growth factor activity"/>
    <property type="evidence" value="ECO:0007669"/>
    <property type="project" value="TreeGrafter"/>
</dbReference>
<dbReference type="InterPro" id="IPR016187">
    <property type="entry name" value="CTDL_fold"/>
</dbReference>
<dbReference type="InterPro" id="IPR051663">
    <property type="entry name" value="CLec_Tetranectin-domain"/>
</dbReference>
<dbReference type="SUPFAM" id="SSF56436">
    <property type="entry name" value="C-type lectin-like"/>
    <property type="match status" value="1"/>
</dbReference>
<keyword evidence="3 5" id="KW-0732">Signal</keyword>
<feature type="chain" id="PRO_5040865053" evidence="5">
    <location>
        <begin position="20"/>
        <end position="198"/>
    </location>
</feature>
<keyword evidence="4" id="KW-0430">Lectin</keyword>
<keyword evidence="7" id="KW-1185">Reference proteome</keyword>
<dbReference type="InterPro" id="IPR016186">
    <property type="entry name" value="C-type_lectin-like/link_sf"/>
</dbReference>
<evidence type="ECO:0000256" key="4">
    <source>
        <dbReference type="ARBA" id="ARBA00022734"/>
    </source>
</evidence>
<evidence type="ECO:0000313" key="8">
    <source>
        <dbReference type="RefSeq" id="XP_055859806.1"/>
    </source>
</evidence>
<gene>
    <name evidence="8" type="primary">LOC129921652</name>
</gene>
<keyword evidence="2" id="KW-0964">Secreted</keyword>
<evidence type="ECO:0000259" key="6">
    <source>
        <dbReference type="PROSITE" id="PS50041"/>
    </source>
</evidence>
<dbReference type="GO" id="GO:0005615">
    <property type="term" value="C:extracellular space"/>
    <property type="evidence" value="ECO:0007669"/>
    <property type="project" value="TreeGrafter"/>
</dbReference>
<dbReference type="Gene3D" id="3.10.100.10">
    <property type="entry name" value="Mannose-Binding Protein A, subunit A"/>
    <property type="match status" value="1"/>
</dbReference>
<dbReference type="AlphaFoldDB" id="A0A9W2YAK1"/>
<evidence type="ECO:0000256" key="3">
    <source>
        <dbReference type="ARBA" id="ARBA00022729"/>
    </source>
</evidence>
<dbReference type="RefSeq" id="XP_055859806.1">
    <property type="nucleotide sequence ID" value="XM_056003831.1"/>
</dbReference>
<organism evidence="7 8">
    <name type="scientific">Biomphalaria glabrata</name>
    <name type="common">Bloodfluke planorb</name>
    <name type="synonym">Freshwater snail</name>
    <dbReference type="NCBI Taxonomy" id="6526"/>
    <lineage>
        <taxon>Eukaryota</taxon>
        <taxon>Metazoa</taxon>
        <taxon>Spiralia</taxon>
        <taxon>Lophotrochozoa</taxon>
        <taxon>Mollusca</taxon>
        <taxon>Gastropoda</taxon>
        <taxon>Heterobranchia</taxon>
        <taxon>Euthyneura</taxon>
        <taxon>Panpulmonata</taxon>
        <taxon>Hygrophila</taxon>
        <taxon>Lymnaeoidea</taxon>
        <taxon>Planorbidae</taxon>
        <taxon>Biomphalaria</taxon>
    </lineage>
</organism>
<evidence type="ECO:0000256" key="5">
    <source>
        <dbReference type="SAM" id="SignalP"/>
    </source>
</evidence>
<dbReference type="GO" id="GO:0030246">
    <property type="term" value="F:carbohydrate binding"/>
    <property type="evidence" value="ECO:0007669"/>
    <property type="project" value="UniProtKB-KW"/>
</dbReference>
<dbReference type="PANTHER" id="PTHR22799">
    <property type="entry name" value="TETRANECTIN-RELATED"/>
    <property type="match status" value="1"/>
</dbReference>
<dbReference type="InterPro" id="IPR001304">
    <property type="entry name" value="C-type_lectin-like"/>
</dbReference>
<dbReference type="Proteomes" id="UP001165740">
    <property type="component" value="Chromosome 11"/>
</dbReference>
<proteinExistence type="predicted"/>
<dbReference type="OrthoDB" id="6285913at2759"/>
<evidence type="ECO:0000256" key="1">
    <source>
        <dbReference type="ARBA" id="ARBA00004613"/>
    </source>
</evidence>
<name>A0A9W2YAK1_BIOGL</name>